<feature type="compositionally biased region" description="Basic and acidic residues" evidence="11">
    <location>
        <begin position="54"/>
        <end position="65"/>
    </location>
</feature>
<evidence type="ECO:0000313" key="15">
    <source>
        <dbReference type="Proteomes" id="UP000239649"/>
    </source>
</evidence>
<dbReference type="GO" id="GO:0016020">
    <property type="term" value="C:membrane"/>
    <property type="evidence" value="ECO:0007669"/>
    <property type="project" value="UniProtKB-SubCell"/>
</dbReference>
<evidence type="ECO:0000256" key="11">
    <source>
        <dbReference type="SAM" id="MobiDB-lite"/>
    </source>
</evidence>
<comment type="caution">
    <text evidence="14">The sequence shown here is derived from an EMBL/GenBank/DDBJ whole genome shotgun (WGS) entry which is preliminary data.</text>
</comment>
<dbReference type="InterPro" id="IPR027791">
    <property type="entry name" value="Galactosyl_T_C"/>
</dbReference>
<keyword evidence="10" id="KW-0325">Glycoprotein</keyword>
<comment type="pathway">
    <text evidence="2">Protein modification; protein glycosylation.</text>
</comment>
<dbReference type="Pfam" id="PF02709">
    <property type="entry name" value="Glyco_transf_7C"/>
    <property type="match status" value="1"/>
</dbReference>
<dbReference type="GO" id="GO:0005975">
    <property type="term" value="P:carbohydrate metabolic process"/>
    <property type="evidence" value="ECO:0007669"/>
    <property type="project" value="InterPro"/>
</dbReference>
<dbReference type="SUPFAM" id="SSF53448">
    <property type="entry name" value="Nucleotide-diphospho-sugar transferases"/>
    <property type="match status" value="1"/>
</dbReference>
<dbReference type="AlphaFoldDB" id="A0A2P6VLA7"/>
<dbReference type="EMBL" id="LHPF02000003">
    <property type="protein sequence ID" value="PSC74850.1"/>
    <property type="molecule type" value="Genomic_DNA"/>
</dbReference>
<reference evidence="14 15" key="1">
    <citation type="journal article" date="2018" name="Plant J.">
        <title>Genome sequences of Chlorella sorokiniana UTEX 1602 and Micractinium conductrix SAG 241.80: implications to maltose excretion by a green alga.</title>
        <authorList>
            <person name="Arriola M.B."/>
            <person name="Velmurugan N."/>
            <person name="Zhang Y."/>
            <person name="Plunkett M.H."/>
            <person name="Hondzo H."/>
            <person name="Barney B.M."/>
        </authorList>
    </citation>
    <scope>NUCLEOTIDE SEQUENCE [LARGE SCALE GENOMIC DNA]</scope>
    <source>
        <strain evidence="14 15">SAG 241.80</strain>
    </source>
</reference>
<evidence type="ECO:0000256" key="10">
    <source>
        <dbReference type="ARBA" id="ARBA00023180"/>
    </source>
</evidence>
<feature type="domain" description="Galactosyltransferase N-terminal" evidence="13">
    <location>
        <begin position="79"/>
        <end position="176"/>
    </location>
</feature>
<dbReference type="Gene3D" id="3.90.550.10">
    <property type="entry name" value="Spore Coat Polysaccharide Biosynthesis Protein SpsA, Chain A"/>
    <property type="match status" value="1"/>
</dbReference>
<dbReference type="OrthoDB" id="508846at2759"/>
<evidence type="ECO:0000256" key="3">
    <source>
        <dbReference type="ARBA" id="ARBA00005735"/>
    </source>
</evidence>
<evidence type="ECO:0000259" key="13">
    <source>
        <dbReference type="Pfam" id="PF13733"/>
    </source>
</evidence>
<comment type="similarity">
    <text evidence="3">Belongs to the glycosyltransferase 7 family.</text>
</comment>
<protein>
    <submittedName>
        <fullName evidence="14">Beta1,4-galactosyltransferase 7</fullName>
    </submittedName>
</protein>
<dbReference type="InterPro" id="IPR029044">
    <property type="entry name" value="Nucleotide-diphossugar_trans"/>
</dbReference>
<keyword evidence="8" id="KW-1133">Transmembrane helix</keyword>
<proteinExistence type="inferred from homology"/>
<keyword evidence="4" id="KW-0328">Glycosyltransferase</keyword>
<dbReference type="PANTHER" id="PTHR19300:SF30">
    <property type="entry name" value="BETA-1,4-GALACTOSYLTRANSFERASE 7"/>
    <property type="match status" value="1"/>
</dbReference>
<organism evidence="14 15">
    <name type="scientific">Micractinium conductrix</name>
    <dbReference type="NCBI Taxonomy" id="554055"/>
    <lineage>
        <taxon>Eukaryota</taxon>
        <taxon>Viridiplantae</taxon>
        <taxon>Chlorophyta</taxon>
        <taxon>core chlorophytes</taxon>
        <taxon>Trebouxiophyceae</taxon>
        <taxon>Chlorellales</taxon>
        <taxon>Chlorellaceae</taxon>
        <taxon>Chlorella clade</taxon>
        <taxon>Micractinium</taxon>
    </lineage>
</organism>
<dbReference type="PRINTS" id="PR02050">
    <property type="entry name" value="B14GALTRFASE"/>
</dbReference>
<evidence type="ECO:0000256" key="1">
    <source>
        <dbReference type="ARBA" id="ARBA00004606"/>
    </source>
</evidence>
<evidence type="ECO:0000259" key="12">
    <source>
        <dbReference type="Pfam" id="PF02709"/>
    </source>
</evidence>
<keyword evidence="5" id="KW-0808">Transferase</keyword>
<name>A0A2P6VLA7_9CHLO</name>
<sequence>MGHGGDSQPCDNSGDAAAAASGSEGPGGAPRYCRLGLPPLEAAPGKQQQQQQDAKVDAGGSREGDGGSDAAAAAQQQHAAAQHGQQQQRAPQQHRLAVLIPYRDREQHLANLLGALRPFLDRQGRPHDVFVLEQADSLLFNRGALLNAAALLLQGSSYDYFCFQDVDTVPLEKGNIQYSYPQGAAPLHLTPHWLHPKSTFEDFFGGLLIITADQFRRLNGFGTQFWGWGREDDNLKERLVRAGMWPPEYPDVPLKATRTSKRAYFAHQKHAQAAELRAAESEDGKVQYFQENPRLPYQGAKIMSSQPQFLQDTATGLNTTMFQVLSIQPYLNATRISLRLHCDTAATPWCEPGAIGSRRAGEVRHAAAVHAVAAS</sequence>
<keyword evidence="9" id="KW-0472">Membrane</keyword>
<evidence type="ECO:0000256" key="7">
    <source>
        <dbReference type="ARBA" id="ARBA00022968"/>
    </source>
</evidence>
<comment type="subcellular location">
    <subcellularLocation>
        <location evidence="1">Membrane</location>
        <topology evidence="1">Single-pass type II membrane protein</topology>
    </subcellularLocation>
</comment>
<evidence type="ECO:0000313" key="14">
    <source>
        <dbReference type="EMBL" id="PSC74850.1"/>
    </source>
</evidence>
<keyword evidence="15" id="KW-1185">Reference proteome</keyword>
<evidence type="ECO:0000256" key="4">
    <source>
        <dbReference type="ARBA" id="ARBA00022676"/>
    </source>
</evidence>
<dbReference type="GO" id="GO:0005794">
    <property type="term" value="C:Golgi apparatus"/>
    <property type="evidence" value="ECO:0007669"/>
    <property type="project" value="TreeGrafter"/>
</dbReference>
<dbReference type="GO" id="GO:0008378">
    <property type="term" value="F:galactosyltransferase activity"/>
    <property type="evidence" value="ECO:0007669"/>
    <property type="project" value="TreeGrafter"/>
</dbReference>
<feature type="domain" description="Galactosyltransferase C-terminal" evidence="12">
    <location>
        <begin position="193"/>
        <end position="244"/>
    </location>
</feature>
<gene>
    <name evidence="14" type="ORF">C2E20_1842</name>
</gene>
<dbReference type="Pfam" id="PF13733">
    <property type="entry name" value="Glyco_transf_7N"/>
    <property type="match status" value="1"/>
</dbReference>
<evidence type="ECO:0000256" key="5">
    <source>
        <dbReference type="ARBA" id="ARBA00022679"/>
    </source>
</evidence>
<dbReference type="UniPathway" id="UPA00378"/>
<feature type="region of interest" description="Disordered" evidence="11">
    <location>
        <begin position="1"/>
        <end position="92"/>
    </location>
</feature>
<dbReference type="PANTHER" id="PTHR19300">
    <property type="entry name" value="BETA-1,4-GALACTOSYLTRANSFERASE"/>
    <property type="match status" value="1"/>
</dbReference>
<evidence type="ECO:0000256" key="6">
    <source>
        <dbReference type="ARBA" id="ARBA00022692"/>
    </source>
</evidence>
<feature type="compositionally biased region" description="Low complexity" evidence="11">
    <location>
        <begin position="13"/>
        <end position="23"/>
    </location>
</feature>
<feature type="compositionally biased region" description="Low complexity" evidence="11">
    <location>
        <begin position="68"/>
        <end position="92"/>
    </location>
</feature>
<evidence type="ECO:0000256" key="9">
    <source>
        <dbReference type="ARBA" id="ARBA00023136"/>
    </source>
</evidence>
<keyword evidence="6" id="KW-0812">Transmembrane</keyword>
<accession>A0A2P6VLA7</accession>
<dbReference type="Proteomes" id="UP000239649">
    <property type="component" value="Unassembled WGS sequence"/>
</dbReference>
<evidence type="ECO:0000256" key="2">
    <source>
        <dbReference type="ARBA" id="ARBA00004922"/>
    </source>
</evidence>
<keyword evidence="7" id="KW-0735">Signal-anchor</keyword>
<evidence type="ECO:0000256" key="8">
    <source>
        <dbReference type="ARBA" id="ARBA00022989"/>
    </source>
</evidence>
<dbReference type="InterPro" id="IPR027995">
    <property type="entry name" value="Galactosyl_T_N"/>
</dbReference>
<dbReference type="InterPro" id="IPR003859">
    <property type="entry name" value="Galactosyl_T"/>
</dbReference>